<name>K0T803_THAOC</name>
<accession>K0T803</accession>
<gene>
    <name evidence="1" type="ORF">THAOC_09245</name>
</gene>
<dbReference type="OrthoDB" id="341976at2759"/>
<dbReference type="Proteomes" id="UP000266841">
    <property type="component" value="Unassembled WGS sequence"/>
</dbReference>
<proteinExistence type="predicted"/>
<dbReference type="OMA" id="GLECMAT"/>
<evidence type="ECO:0000313" key="1">
    <source>
        <dbReference type="EMBL" id="EJK69491.1"/>
    </source>
</evidence>
<organism evidence="1 2">
    <name type="scientific">Thalassiosira oceanica</name>
    <name type="common">Marine diatom</name>
    <dbReference type="NCBI Taxonomy" id="159749"/>
    <lineage>
        <taxon>Eukaryota</taxon>
        <taxon>Sar</taxon>
        <taxon>Stramenopiles</taxon>
        <taxon>Ochrophyta</taxon>
        <taxon>Bacillariophyta</taxon>
        <taxon>Coscinodiscophyceae</taxon>
        <taxon>Thalassiosirophycidae</taxon>
        <taxon>Thalassiosirales</taxon>
        <taxon>Thalassiosiraceae</taxon>
        <taxon>Thalassiosira</taxon>
    </lineage>
</organism>
<keyword evidence="2" id="KW-1185">Reference proteome</keyword>
<evidence type="ECO:0000313" key="2">
    <source>
        <dbReference type="Proteomes" id="UP000266841"/>
    </source>
</evidence>
<reference evidence="1 2" key="1">
    <citation type="journal article" date="2012" name="Genome Biol.">
        <title>Genome and low-iron response of an oceanic diatom adapted to chronic iron limitation.</title>
        <authorList>
            <person name="Lommer M."/>
            <person name="Specht M."/>
            <person name="Roy A.S."/>
            <person name="Kraemer L."/>
            <person name="Andreson R."/>
            <person name="Gutowska M.A."/>
            <person name="Wolf J."/>
            <person name="Bergner S.V."/>
            <person name="Schilhabel M.B."/>
            <person name="Klostermeier U.C."/>
            <person name="Beiko R.G."/>
            <person name="Rosenstiel P."/>
            <person name="Hippler M."/>
            <person name="Laroche J."/>
        </authorList>
    </citation>
    <scope>NUCLEOTIDE SEQUENCE [LARGE SCALE GENOMIC DNA]</scope>
    <source>
        <strain evidence="1 2">CCMP1005</strain>
    </source>
</reference>
<comment type="caution">
    <text evidence="1">The sequence shown here is derived from an EMBL/GenBank/DDBJ whole genome shotgun (WGS) entry which is preliminary data.</text>
</comment>
<dbReference type="eggNOG" id="ENOG502RZEN">
    <property type="taxonomic scope" value="Eukaryota"/>
</dbReference>
<sequence length="157" mass="17621">MSASSVGDNNHGMPADGMCCLCTMEDITVEDGNYVEYQSHPSMKWQPAQFELCVIQQLIETQFEQYINLVKKTDCQATLRRLLEKGPPIYVADKVALPLDDGDTHVCKLWFGADGQEHSAKLKGAVEGEARDKLWAELREFIIHEGREEGDEDDADT</sequence>
<protein>
    <submittedName>
        <fullName evidence="1">Uncharacterized protein</fullName>
    </submittedName>
</protein>
<dbReference type="AlphaFoldDB" id="K0T803"/>
<dbReference type="EMBL" id="AGNL01009987">
    <property type="protein sequence ID" value="EJK69491.1"/>
    <property type="molecule type" value="Genomic_DNA"/>
</dbReference>